<dbReference type="PROSITE" id="PS52016">
    <property type="entry name" value="TONB_DEPENDENT_REC_3"/>
    <property type="match status" value="1"/>
</dbReference>
<feature type="domain" description="TonB-dependent receptor-like beta-barrel" evidence="5">
    <location>
        <begin position="263"/>
        <end position="619"/>
    </location>
</feature>
<dbReference type="InterPro" id="IPR010917">
    <property type="entry name" value="TonB_rcpt_CS"/>
</dbReference>
<keyword evidence="2" id="KW-0998">Cell outer membrane</keyword>
<keyword evidence="8" id="KW-1185">Reference proteome</keyword>
<sequence length="645" mass="72194">MRTILFFSMSFLLGTSFLFSQQTTVLDSVQKLDSVYIDTKVSIDRKQSGKTVTVISQETIQQNAGKSVAQVINEVAGFEINGSNSNNGQNLGYFVRGGRNRQVLILVDGVPLNDASQISNDYDLRLVSLANIEKIEVMKGASSVLYGSGAATAVISITTKDPSKKPFAVSTTSMFGTDRSAEDDTYPVESITNNAVISGSMGKFFYQAEANHRYSNGLSAIAAPEGEDAFEADLFNNFNAKVNVGVNITKDITISQFVAFDKLTSGFDDFSYTDANYTNETKQFRTGGHFEWKFKKGEYVFNDNYSVVEREITSSFPAQYDAKVYNFDNYLQYNFGKEFKAIVGLGGNLSKMNSFTIPFGDTQFAQDVDEDTAQFNFFDPYVNVLYTSAFGLNVSTGARMNIHSLYGNHLVYQVNPSYNVDISTFNLKLLGSYSTAYITPSLFQIYDPIYGNEALQPEENTTLEGGFEISNKRFRVSAVCFQREEENFVDFVVVDPDLFTYQYQNTAKTFKASGLEVEVFYTPIAQVTLTANYTNTQADERFALRIPEHKVNASVQYAPTAKTNVGLSFMNVSERDDTFFNPDTFESETALLESYSLLNFNVSHQLTKNLKLMLGVDNILNTDFEELYRYQTKGRNIRLGFGLRF</sequence>
<evidence type="ECO:0000256" key="3">
    <source>
        <dbReference type="RuleBase" id="RU003357"/>
    </source>
</evidence>
<dbReference type="GO" id="GO:0009279">
    <property type="term" value="C:cell outer membrane"/>
    <property type="evidence" value="ECO:0007669"/>
    <property type="project" value="UniProtKB-SubCell"/>
</dbReference>
<keyword evidence="2 3" id="KW-0472">Membrane</keyword>
<dbReference type="GO" id="GO:0015344">
    <property type="term" value="F:siderophore uptake transmembrane transporter activity"/>
    <property type="evidence" value="ECO:0007669"/>
    <property type="project" value="TreeGrafter"/>
</dbReference>
<comment type="similarity">
    <text evidence="2 3">Belongs to the TonB-dependent receptor family.</text>
</comment>
<gene>
    <name evidence="7" type="ORF">KXJ69_08315</name>
</gene>
<evidence type="ECO:0000313" key="8">
    <source>
        <dbReference type="Proteomes" id="UP001138686"/>
    </source>
</evidence>
<dbReference type="PANTHER" id="PTHR30069:SF29">
    <property type="entry name" value="HEMOGLOBIN AND HEMOGLOBIN-HAPTOGLOBIN-BINDING PROTEIN 1-RELATED"/>
    <property type="match status" value="1"/>
</dbReference>
<keyword evidence="1 4" id="KW-0732">Signal</keyword>
<organism evidence="7 8">
    <name type="scientific">Halomarinibacterium sedimenti</name>
    <dbReference type="NCBI Taxonomy" id="2857106"/>
    <lineage>
        <taxon>Bacteria</taxon>
        <taxon>Pseudomonadati</taxon>
        <taxon>Bacteroidota</taxon>
        <taxon>Flavobacteriia</taxon>
        <taxon>Flavobacteriales</taxon>
        <taxon>Flavobacteriaceae</taxon>
        <taxon>Halomarinibacterium</taxon>
    </lineage>
</organism>
<protein>
    <submittedName>
        <fullName evidence="7">TonB-dependent receptor</fullName>
    </submittedName>
</protein>
<evidence type="ECO:0000256" key="1">
    <source>
        <dbReference type="ARBA" id="ARBA00022729"/>
    </source>
</evidence>
<dbReference type="RefSeq" id="WP_219052561.1">
    <property type="nucleotide sequence ID" value="NZ_JAHWDP010000003.1"/>
</dbReference>
<evidence type="ECO:0000313" key="7">
    <source>
        <dbReference type="EMBL" id="MBW2938108.1"/>
    </source>
</evidence>
<keyword evidence="2" id="KW-1134">Transmembrane beta strand</keyword>
<dbReference type="Pfam" id="PF07715">
    <property type="entry name" value="Plug"/>
    <property type="match status" value="1"/>
</dbReference>
<keyword evidence="7" id="KW-0675">Receptor</keyword>
<keyword evidence="2" id="KW-0813">Transport</keyword>
<comment type="subcellular location">
    <subcellularLocation>
        <location evidence="2">Cell outer membrane</location>
        <topology evidence="2">Multi-pass membrane protein</topology>
    </subcellularLocation>
</comment>
<keyword evidence="3" id="KW-0798">TonB box</keyword>
<evidence type="ECO:0000259" key="5">
    <source>
        <dbReference type="Pfam" id="PF00593"/>
    </source>
</evidence>
<dbReference type="AlphaFoldDB" id="A0A9X1FPN5"/>
<dbReference type="Pfam" id="PF00593">
    <property type="entry name" value="TonB_dep_Rec_b-barrel"/>
    <property type="match status" value="1"/>
</dbReference>
<comment type="caution">
    <text evidence="7">The sequence shown here is derived from an EMBL/GenBank/DDBJ whole genome shotgun (WGS) entry which is preliminary data.</text>
</comment>
<dbReference type="InterPro" id="IPR012910">
    <property type="entry name" value="Plug_dom"/>
</dbReference>
<feature type="signal peptide" evidence="4">
    <location>
        <begin position="1"/>
        <end position="20"/>
    </location>
</feature>
<evidence type="ECO:0000256" key="2">
    <source>
        <dbReference type="PROSITE-ProRule" id="PRU01360"/>
    </source>
</evidence>
<feature type="chain" id="PRO_5040747782" evidence="4">
    <location>
        <begin position="21"/>
        <end position="645"/>
    </location>
</feature>
<dbReference type="InterPro" id="IPR039426">
    <property type="entry name" value="TonB-dep_rcpt-like"/>
</dbReference>
<dbReference type="EMBL" id="JAHWDP010000003">
    <property type="protein sequence ID" value="MBW2938108.1"/>
    <property type="molecule type" value="Genomic_DNA"/>
</dbReference>
<reference evidence="7" key="1">
    <citation type="submission" date="2021-07" db="EMBL/GenBank/DDBJ databases">
        <title>Aureisphaera sp. CAU 1614 isolated from sea sediment.</title>
        <authorList>
            <person name="Kim W."/>
        </authorList>
    </citation>
    <scope>NUCLEOTIDE SEQUENCE</scope>
    <source>
        <strain evidence="7">CAU 1614</strain>
    </source>
</reference>
<proteinExistence type="inferred from homology"/>
<dbReference type="PROSITE" id="PS01156">
    <property type="entry name" value="TONB_DEPENDENT_REC_2"/>
    <property type="match status" value="1"/>
</dbReference>
<evidence type="ECO:0000256" key="4">
    <source>
        <dbReference type="SAM" id="SignalP"/>
    </source>
</evidence>
<accession>A0A9X1FPN5</accession>
<dbReference type="GO" id="GO:0044718">
    <property type="term" value="P:siderophore transmembrane transport"/>
    <property type="evidence" value="ECO:0007669"/>
    <property type="project" value="TreeGrafter"/>
</dbReference>
<feature type="domain" description="TonB-dependent receptor plug" evidence="6">
    <location>
        <begin position="46"/>
        <end position="153"/>
    </location>
</feature>
<dbReference type="PANTHER" id="PTHR30069">
    <property type="entry name" value="TONB-DEPENDENT OUTER MEMBRANE RECEPTOR"/>
    <property type="match status" value="1"/>
</dbReference>
<dbReference type="Proteomes" id="UP001138686">
    <property type="component" value="Unassembled WGS sequence"/>
</dbReference>
<name>A0A9X1FPN5_9FLAO</name>
<evidence type="ECO:0000259" key="6">
    <source>
        <dbReference type="Pfam" id="PF07715"/>
    </source>
</evidence>
<dbReference type="InterPro" id="IPR000531">
    <property type="entry name" value="Beta-barrel_TonB"/>
</dbReference>
<keyword evidence="2" id="KW-0812">Transmembrane</keyword>